<proteinExistence type="predicted"/>
<protein>
    <submittedName>
        <fullName evidence="1">Uncharacterized protein</fullName>
    </submittedName>
</protein>
<evidence type="ECO:0000313" key="1">
    <source>
        <dbReference type="EMBL" id="MEY2250351.1"/>
    </source>
</evidence>
<dbReference type="RefSeq" id="WP_369459202.1">
    <property type="nucleotide sequence ID" value="NZ_JBGBDC010000002.1"/>
</dbReference>
<evidence type="ECO:0000313" key="2">
    <source>
        <dbReference type="Proteomes" id="UP001562178"/>
    </source>
</evidence>
<keyword evidence="2" id="KW-1185">Reference proteome</keyword>
<organism evidence="1 2">
    <name type="scientific">Comamonas sediminis</name>
    <dbReference type="NCBI Taxonomy" id="1783360"/>
    <lineage>
        <taxon>Bacteria</taxon>
        <taxon>Pseudomonadati</taxon>
        <taxon>Pseudomonadota</taxon>
        <taxon>Betaproteobacteria</taxon>
        <taxon>Burkholderiales</taxon>
        <taxon>Comamonadaceae</taxon>
        <taxon>Comamonas</taxon>
    </lineage>
</organism>
<gene>
    <name evidence="1" type="ORF">AB7A72_05005</name>
</gene>
<name>A0ABV4B0D8_9BURK</name>
<comment type="caution">
    <text evidence="1">The sequence shown here is derived from an EMBL/GenBank/DDBJ whole genome shotgun (WGS) entry which is preliminary data.</text>
</comment>
<reference evidence="1 2" key="1">
    <citation type="journal article" date="2016" name="Int. J. Syst. Evol. Microbiol.">
        <title>Description of Comamonas sediminis sp. nov., isolated from lagoon sediments.</title>
        <authorList>
            <person name="Subhash Y."/>
            <person name="Bang J.J."/>
            <person name="You T.H."/>
            <person name="Lee S.S."/>
        </authorList>
    </citation>
    <scope>NUCLEOTIDE SEQUENCE [LARGE SCALE GENOMIC DNA]</scope>
    <source>
        <strain evidence="1 2">JCM 31169</strain>
    </source>
</reference>
<sequence length="105" mass="12450">MSRMKEWNDAQLYELAGCVERRMTWAQIAEEYQISIPWAKQVYKHYLHRQAKGTFSHWTPMRIMNMYLDHKRGAGASTLAHNYKSNVMVVMQKLGYARRLVKGEQ</sequence>
<accession>A0ABV4B0D8</accession>
<dbReference type="Proteomes" id="UP001562178">
    <property type="component" value="Unassembled WGS sequence"/>
</dbReference>
<dbReference type="EMBL" id="JBGBDC010000002">
    <property type="protein sequence ID" value="MEY2250351.1"/>
    <property type="molecule type" value="Genomic_DNA"/>
</dbReference>